<name>A0A2G5EI54_AQUCA</name>
<organism evidence="2 3">
    <name type="scientific">Aquilegia coerulea</name>
    <name type="common">Rocky mountain columbine</name>
    <dbReference type="NCBI Taxonomy" id="218851"/>
    <lineage>
        <taxon>Eukaryota</taxon>
        <taxon>Viridiplantae</taxon>
        <taxon>Streptophyta</taxon>
        <taxon>Embryophyta</taxon>
        <taxon>Tracheophyta</taxon>
        <taxon>Spermatophyta</taxon>
        <taxon>Magnoliopsida</taxon>
        <taxon>Ranunculales</taxon>
        <taxon>Ranunculaceae</taxon>
        <taxon>Thalictroideae</taxon>
        <taxon>Aquilegia</taxon>
    </lineage>
</organism>
<dbReference type="InParanoid" id="A0A2G5EI54"/>
<gene>
    <name evidence="2" type="ORF">AQUCO_00700026v1</name>
</gene>
<accession>A0A2G5EI54</accession>
<dbReference type="EMBL" id="KZ305024">
    <property type="protein sequence ID" value="PIA55442.1"/>
    <property type="molecule type" value="Genomic_DNA"/>
</dbReference>
<dbReference type="PANTHER" id="PTHR31245:SF20">
    <property type="entry name" value="F18B13.13 PROTEIN"/>
    <property type="match status" value="1"/>
</dbReference>
<evidence type="ECO:0000313" key="3">
    <source>
        <dbReference type="Proteomes" id="UP000230069"/>
    </source>
</evidence>
<dbReference type="PANTHER" id="PTHR31245">
    <property type="entry name" value="UBIQUITIN SYSTEM COMPONENT CUE PROTEIN"/>
    <property type="match status" value="1"/>
</dbReference>
<dbReference type="AlphaFoldDB" id="A0A2G5EI54"/>
<dbReference type="STRING" id="218851.A0A2G5EI54"/>
<reference evidence="2 3" key="1">
    <citation type="submission" date="2017-09" db="EMBL/GenBank/DDBJ databases">
        <title>WGS assembly of Aquilegia coerulea Goldsmith.</title>
        <authorList>
            <person name="Hodges S."/>
            <person name="Kramer E."/>
            <person name="Nordborg M."/>
            <person name="Tomkins J."/>
            <person name="Borevitz J."/>
            <person name="Derieg N."/>
            <person name="Yan J."/>
            <person name="Mihaltcheva S."/>
            <person name="Hayes R.D."/>
            <person name="Rokhsar D."/>
        </authorList>
    </citation>
    <scope>NUCLEOTIDE SEQUENCE [LARGE SCALE GENOMIC DNA]</scope>
    <source>
        <strain evidence="3">cv. Goldsmith</strain>
    </source>
</reference>
<proteinExistence type="predicted"/>
<dbReference type="OrthoDB" id="440455at2759"/>
<dbReference type="Proteomes" id="UP000230069">
    <property type="component" value="Unassembled WGS sequence"/>
</dbReference>
<keyword evidence="3" id="KW-1185">Reference proteome</keyword>
<evidence type="ECO:0000313" key="2">
    <source>
        <dbReference type="EMBL" id="PIA55442.1"/>
    </source>
</evidence>
<evidence type="ECO:0000256" key="1">
    <source>
        <dbReference type="SAM" id="Coils"/>
    </source>
</evidence>
<keyword evidence="1" id="KW-0175">Coiled coil</keyword>
<feature type="coiled-coil region" evidence="1">
    <location>
        <begin position="114"/>
        <end position="172"/>
    </location>
</feature>
<sequence>MEKVFEESYDLESAIKSLNELCLGSANRDIESATVKTDRPSQGIENNGSGTVTWPVSNLPKNGAEWVELLVNEMQSSSDIDDAKTRASKVLEALEKTIHTQAVVEGGNNMHKEIAMLKEQMEVLIRENGILKRAVAIQHERRKEANKSSTELQHLNQLVGQYQERVRTLEVNNYALSMHLKQAQESNFMPACFYPDIF</sequence>
<protein>
    <submittedName>
        <fullName evidence="2">Uncharacterized protein</fullName>
    </submittedName>
</protein>